<dbReference type="EMBL" id="CP004856">
    <property type="protein sequence ID" value="EEV39366.1"/>
    <property type="molecule type" value="Genomic_DNA"/>
</dbReference>
<reference evidence="2 3" key="1">
    <citation type="submission" date="2009-02" db="EMBL/GenBank/DDBJ databases">
        <authorList>
            <consortium name="The Broad Institute Genome Sequencing Platform"/>
            <person name="Feldgarden M."/>
            <person name="Young S.K."/>
            <person name="Kodira C.D."/>
            <person name="Zeng Q."/>
            <person name="Koehrsen M."/>
            <person name="Alvarado L."/>
            <person name="Berlin A."/>
            <person name="Borenstein D."/>
            <person name="Chen Z."/>
            <person name="Engels R."/>
            <person name="Freedman E."/>
            <person name="Gellesch M."/>
            <person name="Goldberg J."/>
            <person name="Griggs A."/>
            <person name="Gujja S."/>
            <person name="Heiman D."/>
            <person name="Hepburn T."/>
            <person name="Howarth C."/>
            <person name="Jen D."/>
            <person name="Larson L."/>
            <person name="Lewis B."/>
            <person name="Mehta T."/>
            <person name="Park D."/>
            <person name="Pearson M."/>
            <person name="Roberts A."/>
            <person name="Saif S."/>
            <person name="Shea T."/>
            <person name="Shenoy N."/>
            <person name="Sisk P."/>
            <person name="Stolte C."/>
            <person name="Sykes S."/>
            <person name="Walk T."/>
            <person name="White J."/>
            <person name="Yandava C."/>
            <person name="Gilmore M."/>
            <person name="Manson J."/>
            <person name="Palmer K."/>
            <person name="Carniol K."/>
            <person name="Lander E."/>
            <person name="Nusbaum C."/>
            <person name="Galagan J."/>
            <person name="Birren B."/>
        </authorList>
    </citation>
    <scope>NUCLEOTIDE SEQUENCE [LARGE SCALE GENOMIC DNA]</scope>
    <source>
        <strain evidence="2 3">EC20</strain>
    </source>
</reference>
<evidence type="ECO:0000313" key="2">
    <source>
        <dbReference type="EMBL" id="EEV39366.1"/>
    </source>
</evidence>
<keyword evidence="1" id="KW-0812">Transmembrane</keyword>
<dbReference type="AlphaFoldDB" id="C9AA55"/>
<dbReference type="Proteomes" id="UP000012675">
    <property type="component" value="Chromosome"/>
</dbReference>
<dbReference type="KEGG" id="ecas:ECBG_01635"/>
<feature type="transmembrane region" description="Helical" evidence="1">
    <location>
        <begin position="61"/>
        <end position="80"/>
    </location>
</feature>
<gene>
    <name evidence="2" type="ORF">ECBG_01635</name>
</gene>
<evidence type="ECO:0000313" key="3">
    <source>
        <dbReference type="Proteomes" id="UP000012675"/>
    </source>
</evidence>
<sequence length="84" mass="9539">MTTLKKTMLSNTLLDCFTPLLIDTVINQFFVGLSTFLGRENSPNILNLCFCDKIISINNKVVLIMWLSIISLFGWGHPLLDHKI</sequence>
<reference evidence="2 3" key="2">
    <citation type="submission" date="2013-03" db="EMBL/GenBank/DDBJ databases">
        <title>The Genome Sequence of Enterococcus casseliflavus EC20 (899205).</title>
        <authorList>
            <consortium name="The Broad Institute Genomics Platform"/>
            <consortium name="The Broad Institute Genome Sequencing Center for Infectious Disease"/>
            <person name="Russ C."/>
            <person name="Feldgarden M."/>
            <person name="Gilmore M."/>
            <person name="Manson J."/>
            <person name="Palmer K."/>
            <person name="Carniol K."/>
            <person name="Walker B."/>
            <person name="Young S.K."/>
            <person name="Zeng Q."/>
            <person name="Gargeya S."/>
            <person name="Fitzgerald M."/>
            <person name="Haas B."/>
            <person name="Abouelleil A."/>
            <person name="Allen A.W."/>
            <person name="Alvarado L."/>
            <person name="Arachchi H.M."/>
            <person name="Berlin A.M."/>
            <person name="Chapman S.B."/>
            <person name="Gainer-Dewar J."/>
            <person name="Goldberg J."/>
            <person name="Griggs A."/>
            <person name="Gujja S."/>
            <person name="Hansen M."/>
            <person name="Howarth C."/>
            <person name="Imamovic A."/>
            <person name="Ireland A."/>
            <person name="Larimer J."/>
            <person name="McCowan C."/>
            <person name="Murphy C."/>
            <person name="Pearson M."/>
            <person name="Poon T.W."/>
            <person name="Priest M."/>
            <person name="Roberts A."/>
            <person name="Saif S."/>
            <person name="Shea T."/>
            <person name="Sisk P."/>
            <person name="Sykes S."/>
            <person name="Wortman J."/>
            <person name="Nusbaum C."/>
            <person name="Birren B."/>
        </authorList>
    </citation>
    <scope>NUCLEOTIDE SEQUENCE [LARGE SCALE GENOMIC DNA]</scope>
    <source>
        <strain evidence="2 3">EC20</strain>
    </source>
</reference>
<evidence type="ECO:0000256" key="1">
    <source>
        <dbReference type="SAM" id="Phobius"/>
    </source>
</evidence>
<keyword evidence="1" id="KW-0472">Membrane</keyword>
<protein>
    <submittedName>
        <fullName evidence="2">Uncharacterized protein</fullName>
    </submittedName>
</protein>
<keyword evidence="3" id="KW-1185">Reference proteome</keyword>
<keyword evidence="1" id="KW-1133">Transmembrane helix</keyword>
<dbReference type="HOGENOM" id="CLU_2522320_0_0_9"/>
<name>C9AA55_ENTCA</name>
<accession>C9AA55</accession>
<organism evidence="2 3">
    <name type="scientific">Enterococcus casseliflavus EC20</name>
    <dbReference type="NCBI Taxonomy" id="565655"/>
    <lineage>
        <taxon>Bacteria</taxon>
        <taxon>Bacillati</taxon>
        <taxon>Bacillota</taxon>
        <taxon>Bacilli</taxon>
        <taxon>Lactobacillales</taxon>
        <taxon>Enterococcaceae</taxon>
        <taxon>Enterococcus</taxon>
    </lineage>
</organism>
<proteinExistence type="predicted"/>